<keyword evidence="2" id="KW-0812">Transmembrane</keyword>
<dbReference type="eggNOG" id="ENOG502SB45">
    <property type="taxonomic scope" value="Eukaryota"/>
</dbReference>
<dbReference type="Proteomes" id="UP000001449">
    <property type="component" value="Chromosome 18"/>
</dbReference>
<feature type="transmembrane region" description="Helical" evidence="2">
    <location>
        <begin position="33"/>
        <end position="53"/>
    </location>
</feature>
<reference evidence="4 5" key="2">
    <citation type="journal article" date="2008" name="Nature">
        <title>The Phaeodactylum genome reveals the evolutionary history of diatom genomes.</title>
        <authorList>
            <person name="Bowler C."/>
            <person name="Allen A.E."/>
            <person name="Badger J.H."/>
            <person name="Grimwood J."/>
            <person name="Jabbari K."/>
            <person name="Kuo A."/>
            <person name="Maheswari U."/>
            <person name="Martens C."/>
            <person name="Maumus F."/>
            <person name="Otillar R.P."/>
            <person name="Rayko E."/>
            <person name="Salamov A."/>
            <person name="Vandepoele K."/>
            <person name="Beszteri B."/>
            <person name="Gruber A."/>
            <person name="Heijde M."/>
            <person name="Katinka M."/>
            <person name="Mock T."/>
            <person name="Valentin K."/>
            <person name="Verret F."/>
            <person name="Berges J.A."/>
            <person name="Brownlee C."/>
            <person name="Cadoret J.P."/>
            <person name="Chiovitti A."/>
            <person name="Choi C.J."/>
            <person name="Coesel S."/>
            <person name="De Martino A."/>
            <person name="Detter J.C."/>
            <person name="Durkin C."/>
            <person name="Falciatore A."/>
            <person name="Fournet J."/>
            <person name="Haruta M."/>
            <person name="Huysman M.J."/>
            <person name="Jenkins B.D."/>
            <person name="Jiroutova K."/>
            <person name="Jorgensen R.E."/>
            <person name="Joubert Y."/>
            <person name="Kaplan A."/>
            <person name="Kroger N."/>
            <person name="Kroth P.G."/>
            <person name="La Roche J."/>
            <person name="Lindquist E."/>
            <person name="Lommer M."/>
            <person name="Martin-Jezequel V."/>
            <person name="Lopez P.J."/>
            <person name="Lucas S."/>
            <person name="Mangogna M."/>
            <person name="McGinnis K."/>
            <person name="Medlin L.K."/>
            <person name="Montsant A."/>
            <person name="Oudot-Le Secq M.P."/>
            <person name="Napoli C."/>
            <person name="Obornik M."/>
            <person name="Parker M.S."/>
            <person name="Petit J.L."/>
            <person name="Porcel B.M."/>
            <person name="Poulsen N."/>
            <person name="Robison M."/>
            <person name="Rychlewski L."/>
            <person name="Rynearson T.A."/>
            <person name="Schmutz J."/>
            <person name="Shapiro H."/>
            <person name="Siaut M."/>
            <person name="Stanley M."/>
            <person name="Sussman M.R."/>
            <person name="Taylor A.R."/>
            <person name="Vardi A."/>
            <person name="von Dassow P."/>
            <person name="Vyverman W."/>
            <person name="Willis A."/>
            <person name="Wyrwicz L.S."/>
            <person name="Rokhsar D.S."/>
            <person name="Weissenbach J."/>
            <person name="Armbrust E.V."/>
            <person name="Green B.R."/>
            <person name="Van de Peer Y."/>
            <person name="Grigoriev I.V."/>
        </authorList>
    </citation>
    <scope>NUCLEOTIDE SEQUENCE [LARGE SCALE GENOMIC DNA]</scope>
    <source>
        <strain evidence="4 5">CCMP1335</strain>
    </source>
</reference>
<dbReference type="AlphaFoldDB" id="B5YLP8"/>
<dbReference type="KEGG" id="tps:THAPS_25349"/>
<dbReference type="PaxDb" id="35128-Thaps25349"/>
<keyword evidence="5" id="KW-1185">Reference proteome</keyword>
<reference evidence="4 5" key="1">
    <citation type="journal article" date="2004" name="Science">
        <title>The genome of the diatom Thalassiosira pseudonana: ecology, evolution, and metabolism.</title>
        <authorList>
            <person name="Armbrust E.V."/>
            <person name="Berges J.A."/>
            <person name="Bowler C."/>
            <person name="Green B.R."/>
            <person name="Martinez D."/>
            <person name="Putnam N.H."/>
            <person name="Zhou S."/>
            <person name="Allen A.E."/>
            <person name="Apt K.E."/>
            <person name="Bechner M."/>
            <person name="Brzezinski M.A."/>
            <person name="Chaal B.K."/>
            <person name="Chiovitti A."/>
            <person name="Davis A.K."/>
            <person name="Demarest M.S."/>
            <person name="Detter J.C."/>
            <person name="Glavina T."/>
            <person name="Goodstein D."/>
            <person name="Hadi M.Z."/>
            <person name="Hellsten U."/>
            <person name="Hildebrand M."/>
            <person name="Jenkins B.D."/>
            <person name="Jurka J."/>
            <person name="Kapitonov V.V."/>
            <person name="Kroger N."/>
            <person name="Lau W.W."/>
            <person name="Lane T.W."/>
            <person name="Larimer F.W."/>
            <person name="Lippmeier J.C."/>
            <person name="Lucas S."/>
            <person name="Medina M."/>
            <person name="Montsant A."/>
            <person name="Obornik M."/>
            <person name="Parker M.S."/>
            <person name="Palenik B."/>
            <person name="Pazour G.J."/>
            <person name="Richardson P.M."/>
            <person name="Rynearson T.A."/>
            <person name="Saito M.A."/>
            <person name="Schwartz D.C."/>
            <person name="Thamatrakoln K."/>
            <person name="Valentin K."/>
            <person name="Vardi A."/>
            <person name="Wilkerson F.P."/>
            <person name="Rokhsar D.S."/>
        </authorList>
    </citation>
    <scope>NUCLEOTIDE SEQUENCE [LARGE SCALE GENOMIC DNA]</scope>
    <source>
        <strain evidence="4 5">CCMP1335</strain>
    </source>
</reference>
<evidence type="ECO:0000256" key="1">
    <source>
        <dbReference type="SAM" id="MobiDB-lite"/>
    </source>
</evidence>
<evidence type="ECO:0000256" key="2">
    <source>
        <dbReference type="SAM" id="Phobius"/>
    </source>
</evidence>
<dbReference type="Pfam" id="PF04230">
    <property type="entry name" value="PS_pyruv_trans"/>
    <property type="match status" value="1"/>
</dbReference>
<gene>
    <name evidence="4" type="ORF">THAPS_25349</name>
</gene>
<feature type="region of interest" description="Disordered" evidence="1">
    <location>
        <begin position="58"/>
        <end position="79"/>
    </location>
</feature>
<proteinExistence type="predicted"/>
<keyword evidence="2" id="KW-0472">Membrane</keyword>
<evidence type="ECO:0000313" key="4">
    <source>
        <dbReference type="EMBL" id="ACI64117.1"/>
    </source>
</evidence>
<accession>B5YLP8</accession>
<dbReference type="GeneID" id="7444254"/>
<dbReference type="EMBL" id="CP001159">
    <property type="protein sequence ID" value="ACI64117.1"/>
    <property type="molecule type" value="Genomic_DNA"/>
</dbReference>
<name>B5YLP8_THAPS</name>
<protein>
    <recommendedName>
        <fullName evidence="3">Polysaccharide pyruvyl transferase domain-containing protein</fullName>
    </recommendedName>
</protein>
<dbReference type="HOGENOM" id="CLU_482790_0_0_1"/>
<evidence type="ECO:0000313" key="5">
    <source>
        <dbReference type="Proteomes" id="UP000001449"/>
    </source>
</evidence>
<dbReference type="InterPro" id="IPR007345">
    <property type="entry name" value="Polysacch_pyruvyl_Trfase"/>
</dbReference>
<organism evidence="4 5">
    <name type="scientific">Thalassiosira pseudonana</name>
    <name type="common">Marine diatom</name>
    <name type="synonym">Cyclotella nana</name>
    <dbReference type="NCBI Taxonomy" id="35128"/>
    <lineage>
        <taxon>Eukaryota</taxon>
        <taxon>Sar</taxon>
        <taxon>Stramenopiles</taxon>
        <taxon>Ochrophyta</taxon>
        <taxon>Bacillariophyta</taxon>
        <taxon>Coscinodiscophyceae</taxon>
        <taxon>Thalassiosirophycidae</taxon>
        <taxon>Thalassiosirales</taxon>
        <taxon>Thalassiosiraceae</taxon>
        <taxon>Thalassiosira</taxon>
    </lineage>
</organism>
<feature type="domain" description="Polysaccharide pyruvyl transferase" evidence="3">
    <location>
        <begin position="283"/>
        <end position="490"/>
    </location>
</feature>
<sequence>MVVLQVPVQQNEVSRNHNSRALGRTVQPSRVQFLYVTKLVVAGSILFGLGGLFSRSSTNTPEMKEQKAPGEMSSSHQSQSQFRVKYASITNHPRWTISCKKTILFETSVNLDLLELHTHINDNDDGLLDDLLCVRTMNDIVGLIVHEDSIWRASDYPLYEKWLLRDHPSTSFRILDRKDVIMGSGFTTCQGRYELPETDEINAIRDSGGNTGNFVWQYGATNMVNPYTTRFVEEKDMVTAAAFIIASANLFHLNKAWPEDEKRHLAMADVARQKVVQYDLPTIVLGIGIQIAFTSKTMNITTASFGEGYDAYRQMLQEIGARQSSRSIAVRGDVTEKVCMNTGINQCISLGCPSLTINRDLNLGTTLGEKWDSVMKTLRSGNTTKAKELKVAITLPANGHTDPEYKRMVDILLSIYQQHDCYFIMQDSGDKNKLQRHASGKFQLARLVTFEHSVESWFDFMSEFDLVVSTRIHGGMAGIARGVPVVFVPTDFRILELVEAMELPFLSLEKLDTKRHSSLINILEDVPFDTVKFEANRREKIKEYKRILADVGLEIDPELEAIIKQ</sequence>
<keyword evidence="2" id="KW-1133">Transmembrane helix</keyword>
<dbReference type="RefSeq" id="XP_002295400.1">
    <property type="nucleotide sequence ID" value="XM_002295364.1"/>
</dbReference>
<evidence type="ECO:0000259" key="3">
    <source>
        <dbReference type="Pfam" id="PF04230"/>
    </source>
</evidence>
<dbReference type="InParanoid" id="B5YLP8"/>